<dbReference type="RefSeq" id="WP_017262248.1">
    <property type="nucleotide sequence ID" value="NZ_AUAW01000005.1"/>
</dbReference>
<keyword evidence="6" id="KW-1185">Reference proteome</keyword>
<dbReference type="PATRIC" id="fig|1114972.6.peg.1735"/>
<dbReference type="InterPro" id="IPR023187">
    <property type="entry name" value="Tscrpt_reg_MarR-type_CS"/>
</dbReference>
<dbReference type="InterPro" id="IPR036388">
    <property type="entry name" value="WH-like_DNA-bd_sf"/>
</dbReference>
<dbReference type="AlphaFoldDB" id="A0A0R1RRV9"/>
<evidence type="ECO:0000313" key="5">
    <source>
        <dbReference type="EMBL" id="KRL56613.1"/>
    </source>
</evidence>
<protein>
    <submittedName>
        <fullName evidence="5">Transcriptional regulator</fullName>
    </submittedName>
</protein>
<dbReference type="Pfam" id="PF12802">
    <property type="entry name" value="MarR_2"/>
    <property type="match status" value="1"/>
</dbReference>
<dbReference type="InterPro" id="IPR000835">
    <property type="entry name" value="HTH_MarR-typ"/>
</dbReference>
<keyword evidence="3" id="KW-0804">Transcription</keyword>
<comment type="caution">
    <text evidence="5">The sequence shown here is derived from an EMBL/GenBank/DDBJ whole genome shotgun (WGS) entry which is preliminary data.</text>
</comment>
<gene>
    <name evidence="5" type="ORF">FD35_GL001707</name>
</gene>
<dbReference type="SUPFAM" id="SSF46785">
    <property type="entry name" value="Winged helix' DNA-binding domain"/>
    <property type="match status" value="1"/>
</dbReference>
<dbReference type="Gene3D" id="1.10.10.10">
    <property type="entry name" value="Winged helix-like DNA-binding domain superfamily/Winged helix DNA-binding domain"/>
    <property type="match status" value="1"/>
</dbReference>
<dbReference type="EMBL" id="AZFF01000003">
    <property type="protein sequence ID" value="KRL56613.1"/>
    <property type="molecule type" value="Genomic_DNA"/>
</dbReference>
<dbReference type="PANTHER" id="PTHR33164:SF43">
    <property type="entry name" value="HTH-TYPE TRANSCRIPTIONAL REPRESSOR YETL"/>
    <property type="match status" value="1"/>
</dbReference>
<reference evidence="5 6" key="1">
    <citation type="journal article" date="2015" name="Genome Announc.">
        <title>Expanding the biotechnology potential of lactobacilli through comparative genomics of 213 strains and associated genera.</title>
        <authorList>
            <person name="Sun Z."/>
            <person name="Harris H.M."/>
            <person name="McCann A."/>
            <person name="Guo C."/>
            <person name="Argimon S."/>
            <person name="Zhang W."/>
            <person name="Yang X."/>
            <person name="Jeffery I.B."/>
            <person name="Cooney J.C."/>
            <person name="Kagawa T.F."/>
            <person name="Liu W."/>
            <person name="Song Y."/>
            <person name="Salvetti E."/>
            <person name="Wrobel A."/>
            <person name="Rasinkangas P."/>
            <person name="Parkhill J."/>
            <person name="Rea M.C."/>
            <person name="O'Sullivan O."/>
            <person name="Ritari J."/>
            <person name="Douillard F.P."/>
            <person name="Paul Ross R."/>
            <person name="Yang R."/>
            <person name="Briner A.E."/>
            <person name="Felis G.E."/>
            <person name="de Vos W.M."/>
            <person name="Barrangou R."/>
            <person name="Klaenhammer T.R."/>
            <person name="Caufield P.W."/>
            <person name="Cui Y."/>
            <person name="Zhang H."/>
            <person name="O'Toole P.W."/>
        </authorList>
    </citation>
    <scope>NUCLEOTIDE SEQUENCE [LARGE SCALE GENOMIC DNA]</scope>
    <source>
        <strain evidence="5 6">DSM 15814</strain>
    </source>
</reference>
<keyword evidence="2" id="KW-0238">DNA-binding</keyword>
<evidence type="ECO:0000313" key="6">
    <source>
        <dbReference type="Proteomes" id="UP000051999"/>
    </source>
</evidence>
<sequence>MANEELLNESIDVYIHFLKYLDEFVSRPAAEYQISFEQYLILHDVSREKNLTLMEIAARRNVTRSAVSRQIRALLTKDLIKQVADTHDRRRMNLSLTAKGSKAESQISERVTHRFSVWINEFGEDQAKQVLAFIREFGTKFADPNGTHDSRKPK</sequence>
<evidence type="ECO:0000256" key="1">
    <source>
        <dbReference type="ARBA" id="ARBA00023015"/>
    </source>
</evidence>
<dbReference type="PANTHER" id="PTHR33164">
    <property type="entry name" value="TRANSCRIPTIONAL REGULATOR, MARR FAMILY"/>
    <property type="match status" value="1"/>
</dbReference>
<name>A0A0R1RRV9_9LACO</name>
<organism evidence="5 6">
    <name type="scientific">Furfurilactobacillus rossiae DSM 15814</name>
    <dbReference type="NCBI Taxonomy" id="1114972"/>
    <lineage>
        <taxon>Bacteria</taxon>
        <taxon>Bacillati</taxon>
        <taxon>Bacillota</taxon>
        <taxon>Bacilli</taxon>
        <taxon>Lactobacillales</taxon>
        <taxon>Lactobacillaceae</taxon>
        <taxon>Furfurilactobacillus</taxon>
    </lineage>
</organism>
<keyword evidence="1" id="KW-0805">Transcription regulation</keyword>
<dbReference type="GO" id="GO:0006950">
    <property type="term" value="P:response to stress"/>
    <property type="evidence" value="ECO:0007669"/>
    <property type="project" value="TreeGrafter"/>
</dbReference>
<dbReference type="InterPro" id="IPR039422">
    <property type="entry name" value="MarR/SlyA-like"/>
</dbReference>
<proteinExistence type="predicted"/>
<dbReference type="SMART" id="SM00347">
    <property type="entry name" value="HTH_MARR"/>
    <property type="match status" value="1"/>
</dbReference>
<dbReference type="STRING" id="1114972.FD35_GL001707"/>
<dbReference type="PROSITE" id="PS01117">
    <property type="entry name" value="HTH_MARR_1"/>
    <property type="match status" value="1"/>
</dbReference>
<dbReference type="PROSITE" id="PS50995">
    <property type="entry name" value="HTH_MARR_2"/>
    <property type="match status" value="1"/>
</dbReference>
<evidence type="ECO:0000256" key="2">
    <source>
        <dbReference type="ARBA" id="ARBA00023125"/>
    </source>
</evidence>
<feature type="domain" description="HTH marR-type" evidence="4">
    <location>
        <begin position="1"/>
        <end position="139"/>
    </location>
</feature>
<dbReference type="GO" id="GO:0003700">
    <property type="term" value="F:DNA-binding transcription factor activity"/>
    <property type="evidence" value="ECO:0007669"/>
    <property type="project" value="InterPro"/>
</dbReference>
<evidence type="ECO:0000259" key="4">
    <source>
        <dbReference type="PROSITE" id="PS50995"/>
    </source>
</evidence>
<evidence type="ECO:0000256" key="3">
    <source>
        <dbReference type="ARBA" id="ARBA00023163"/>
    </source>
</evidence>
<dbReference type="OrthoDB" id="1903871at2"/>
<dbReference type="InterPro" id="IPR036390">
    <property type="entry name" value="WH_DNA-bd_sf"/>
</dbReference>
<dbReference type="eggNOG" id="COG1846">
    <property type="taxonomic scope" value="Bacteria"/>
</dbReference>
<dbReference type="Proteomes" id="UP000051999">
    <property type="component" value="Unassembled WGS sequence"/>
</dbReference>
<dbReference type="GO" id="GO:0003677">
    <property type="term" value="F:DNA binding"/>
    <property type="evidence" value="ECO:0007669"/>
    <property type="project" value="UniProtKB-KW"/>
</dbReference>
<accession>A0A0R1RRV9</accession>